<feature type="domain" description="Golgin subfamily A conserved" evidence="4">
    <location>
        <begin position="52"/>
        <end position="167"/>
    </location>
</feature>
<dbReference type="AlphaFoldDB" id="A0A0N5ABY5"/>
<evidence type="ECO:0000313" key="5">
    <source>
        <dbReference type="Proteomes" id="UP000046393"/>
    </source>
</evidence>
<organism evidence="5 6">
    <name type="scientific">Syphacia muris</name>
    <dbReference type="NCBI Taxonomy" id="451379"/>
    <lineage>
        <taxon>Eukaryota</taxon>
        <taxon>Metazoa</taxon>
        <taxon>Ecdysozoa</taxon>
        <taxon>Nematoda</taxon>
        <taxon>Chromadorea</taxon>
        <taxon>Rhabditida</taxon>
        <taxon>Spirurina</taxon>
        <taxon>Oxyuridomorpha</taxon>
        <taxon>Oxyuroidea</taxon>
        <taxon>Oxyuridae</taxon>
        <taxon>Syphacia</taxon>
    </lineage>
</organism>
<accession>A0A0N5ABY5</accession>
<proteinExistence type="predicted"/>
<evidence type="ECO:0000256" key="2">
    <source>
        <dbReference type="SAM" id="Coils"/>
    </source>
</evidence>
<evidence type="ECO:0000256" key="1">
    <source>
        <dbReference type="ARBA" id="ARBA00023054"/>
    </source>
</evidence>
<feature type="compositionally biased region" description="Basic and acidic residues" evidence="3">
    <location>
        <begin position="215"/>
        <end position="227"/>
    </location>
</feature>
<feature type="compositionally biased region" description="Polar residues" evidence="3">
    <location>
        <begin position="232"/>
        <end position="244"/>
    </location>
</feature>
<name>A0A0N5ABY5_9BILA</name>
<dbReference type="WBParaSite" id="SMUV_0000166101-mRNA-1">
    <property type="protein sequence ID" value="SMUV_0000166101-mRNA-1"/>
    <property type="gene ID" value="SMUV_0000166101"/>
</dbReference>
<evidence type="ECO:0000313" key="6">
    <source>
        <dbReference type="WBParaSite" id="SMUV_0000166101-mRNA-1"/>
    </source>
</evidence>
<dbReference type="PANTHER" id="PTHR10881">
    <property type="entry name" value="GOLGIN SUBFAMILY A MEMBER-RELATED"/>
    <property type="match status" value="1"/>
</dbReference>
<reference evidence="6" key="1">
    <citation type="submission" date="2017-02" db="UniProtKB">
        <authorList>
            <consortium name="WormBaseParasite"/>
        </authorList>
    </citation>
    <scope>IDENTIFICATION</scope>
</reference>
<dbReference type="GO" id="GO:0000137">
    <property type="term" value="C:Golgi cis cisterna"/>
    <property type="evidence" value="ECO:0007669"/>
    <property type="project" value="TreeGrafter"/>
</dbReference>
<feature type="coiled-coil region" evidence="2">
    <location>
        <begin position="259"/>
        <end position="351"/>
    </location>
</feature>
<dbReference type="Proteomes" id="UP000046393">
    <property type="component" value="Unplaced"/>
</dbReference>
<dbReference type="STRING" id="451379.A0A0N5ABY5"/>
<feature type="compositionally biased region" description="Low complexity" evidence="3">
    <location>
        <begin position="245"/>
        <end position="259"/>
    </location>
</feature>
<dbReference type="GO" id="GO:0005801">
    <property type="term" value="C:cis-Golgi network"/>
    <property type="evidence" value="ECO:0007669"/>
    <property type="project" value="TreeGrafter"/>
</dbReference>
<evidence type="ECO:0000259" key="4">
    <source>
        <dbReference type="Pfam" id="PF15070"/>
    </source>
</evidence>
<dbReference type="InterPro" id="IPR043976">
    <property type="entry name" value="GOLGA_cons_dom"/>
</dbReference>
<dbReference type="PANTHER" id="PTHR10881:SF46">
    <property type="entry name" value="GOLGIN SUBFAMILY A MEMBER 2"/>
    <property type="match status" value="1"/>
</dbReference>
<feature type="region of interest" description="Disordered" evidence="3">
    <location>
        <begin position="206"/>
        <end position="259"/>
    </location>
</feature>
<protein>
    <submittedName>
        <fullName evidence="6">GOLGA2L5 domain-containing protein</fullName>
    </submittedName>
</protein>
<keyword evidence="5" id="KW-1185">Reference proteome</keyword>
<sequence length="597" mass="67393">MILQDKLAAVEGKIQAYECRSEAEFTVTALNNENMGNKDAALVKKDVNKNLDKIKDLNIEVDSLKEKLVNTESSLSERVQHCLFLENSLADKDRELNALKKELARLESQVEEHQRASQDFCRLSSELQNEKATLSRAIAQNKELKDQLAELQDKMISLSTENMESESERLTAMHTIEQLNAELMMLKSSNAISPVSITGNAELTRDLENNNSPKVTRDGKEERKDSVELEECSSSNGKNIASCNADQHSASQDDSSSSITQLNVELEALRNENRRINRENDELRRIMEQNAEDENQNNIHVELGQAMERISALSTENEELRNLNEQLQKAKDEVKVNEQEARAEKNNLLRTVNTEENVDNRKLQDSISSSPLEKPFAWTELEARFAKVMRQNAELTEQNELLEHIILQLQSENDTIGEYVTIYHHQRKIIQDRVRAKEEAVARLSLEKEQVKAWQKLNDLEAAVSRLFSSKESLNKITEKLSGAVTIAGSINQHCNEMITESDVQSLKNVNHSESPSIVSNDDSVSSSIFVPQLETSASLSNMSKTGQCDSGDSKVLEEEILRLINELQDIEQVRSHAQCCAVNICCKECRGKLITL</sequence>
<dbReference type="Pfam" id="PF15070">
    <property type="entry name" value="GOLGA2L5"/>
    <property type="match status" value="2"/>
</dbReference>
<feature type="coiled-coil region" evidence="2">
    <location>
        <begin position="47"/>
        <end position="168"/>
    </location>
</feature>
<dbReference type="GO" id="GO:0007030">
    <property type="term" value="P:Golgi organization"/>
    <property type="evidence" value="ECO:0007669"/>
    <property type="project" value="TreeGrafter"/>
</dbReference>
<dbReference type="GO" id="GO:0032580">
    <property type="term" value="C:Golgi cisterna membrane"/>
    <property type="evidence" value="ECO:0007669"/>
    <property type="project" value="TreeGrafter"/>
</dbReference>
<feature type="domain" description="Golgin subfamily A conserved" evidence="4">
    <location>
        <begin position="261"/>
        <end position="472"/>
    </location>
</feature>
<evidence type="ECO:0000256" key="3">
    <source>
        <dbReference type="SAM" id="MobiDB-lite"/>
    </source>
</evidence>
<dbReference type="InterPro" id="IPR024858">
    <property type="entry name" value="GOLGA"/>
</dbReference>
<keyword evidence="1 2" id="KW-0175">Coiled coil</keyword>